<organism evidence="8 9">
    <name type="scientific">Pleomassaria siparia CBS 279.74</name>
    <dbReference type="NCBI Taxonomy" id="1314801"/>
    <lineage>
        <taxon>Eukaryota</taxon>
        <taxon>Fungi</taxon>
        <taxon>Dikarya</taxon>
        <taxon>Ascomycota</taxon>
        <taxon>Pezizomycotina</taxon>
        <taxon>Dothideomycetes</taxon>
        <taxon>Pleosporomycetidae</taxon>
        <taxon>Pleosporales</taxon>
        <taxon>Pleomassariaceae</taxon>
        <taxon>Pleomassaria</taxon>
    </lineage>
</organism>
<feature type="transmembrane region" description="Helical" evidence="6">
    <location>
        <begin position="429"/>
        <end position="451"/>
    </location>
</feature>
<keyword evidence="9" id="KW-1185">Reference proteome</keyword>
<dbReference type="Proteomes" id="UP000799428">
    <property type="component" value="Unassembled WGS sequence"/>
</dbReference>
<evidence type="ECO:0000313" key="9">
    <source>
        <dbReference type="Proteomes" id="UP000799428"/>
    </source>
</evidence>
<dbReference type="InterPro" id="IPR036259">
    <property type="entry name" value="MFS_trans_sf"/>
</dbReference>
<dbReference type="GO" id="GO:0005886">
    <property type="term" value="C:plasma membrane"/>
    <property type="evidence" value="ECO:0007669"/>
    <property type="project" value="TreeGrafter"/>
</dbReference>
<keyword evidence="2" id="KW-0813">Transport</keyword>
<gene>
    <name evidence="8" type="ORF">K504DRAFT_374946</name>
</gene>
<evidence type="ECO:0000256" key="1">
    <source>
        <dbReference type="ARBA" id="ARBA00004141"/>
    </source>
</evidence>
<evidence type="ECO:0000313" key="8">
    <source>
        <dbReference type="EMBL" id="KAF2711847.1"/>
    </source>
</evidence>
<feature type="transmembrane region" description="Helical" evidence="6">
    <location>
        <begin position="335"/>
        <end position="358"/>
    </location>
</feature>
<dbReference type="InterPro" id="IPR005829">
    <property type="entry name" value="Sugar_transporter_CS"/>
</dbReference>
<dbReference type="InterPro" id="IPR010573">
    <property type="entry name" value="MFS_Str1/Tri12-like"/>
</dbReference>
<feature type="transmembrane region" description="Helical" evidence="6">
    <location>
        <begin position="180"/>
        <end position="199"/>
    </location>
</feature>
<dbReference type="Gene3D" id="1.20.1250.20">
    <property type="entry name" value="MFS general substrate transporter like domains"/>
    <property type="match status" value="1"/>
</dbReference>
<dbReference type="InterPro" id="IPR020846">
    <property type="entry name" value="MFS_dom"/>
</dbReference>
<evidence type="ECO:0000256" key="2">
    <source>
        <dbReference type="ARBA" id="ARBA00022448"/>
    </source>
</evidence>
<keyword evidence="3 6" id="KW-0812">Transmembrane</keyword>
<evidence type="ECO:0000256" key="3">
    <source>
        <dbReference type="ARBA" id="ARBA00022692"/>
    </source>
</evidence>
<comment type="subcellular location">
    <subcellularLocation>
        <location evidence="1">Membrane</location>
        <topology evidence="1">Multi-pass membrane protein</topology>
    </subcellularLocation>
</comment>
<feature type="transmembrane region" description="Helical" evidence="6">
    <location>
        <begin position="545"/>
        <end position="567"/>
    </location>
</feature>
<keyword evidence="5 6" id="KW-0472">Membrane</keyword>
<evidence type="ECO:0000259" key="7">
    <source>
        <dbReference type="PROSITE" id="PS50850"/>
    </source>
</evidence>
<feature type="transmembrane region" description="Helical" evidence="6">
    <location>
        <begin position="53"/>
        <end position="73"/>
    </location>
</feature>
<dbReference type="PANTHER" id="PTHR23501:SF109">
    <property type="entry name" value="MAJOR FACILITATOR SUPERFAMILY (MFS) PROFILE DOMAIN-CONTAINING PROTEIN-RELATED"/>
    <property type="match status" value="1"/>
</dbReference>
<feature type="transmembrane region" description="Helical" evidence="6">
    <location>
        <begin position="264"/>
        <end position="283"/>
    </location>
</feature>
<name>A0A6G1KHL2_9PLEO</name>
<feature type="transmembrane region" description="Helical" evidence="6">
    <location>
        <begin position="123"/>
        <end position="144"/>
    </location>
</feature>
<feature type="transmembrane region" description="Helical" evidence="6">
    <location>
        <begin position="370"/>
        <end position="393"/>
    </location>
</feature>
<dbReference type="GO" id="GO:0022857">
    <property type="term" value="F:transmembrane transporter activity"/>
    <property type="evidence" value="ECO:0007669"/>
    <property type="project" value="InterPro"/>
</dbReference>
<feature type="transmembrane region" description="Helical" evidence="6">
    <location>
        <begin position="93"/>
        <end position="111"/>
    </location>
</feature>
<accession>A0A6G1KHL2</accession>
<dbReference type="SUPFAM" id="SSF103473">
    <property type="entry name" value="MFS general substrate transporter"/>
    <property type="match status" value="1"/>
</dbReference>
<proteinExistence type="predicted"/>
<feature type="transmembrane region" description="Helical" evidence="6">
    <location>
        <begin position="399"/>
        <end position="417"/>
    </location>
</feature>
<protein>
    <submittedName>
        <fullName evidence="8">Trichothecene efflux pump</fullName>
    </submittedName>
</protein>
<evidence type="ECO:0000256" key="5">
    <source>
        <dbReference type="ARBA" id="ARBA00023136"/>
    </source>
</evidence>
<evidence type="ECO:0000256" key="6">
    <source>
        <dbReference type="SAM" id="Phobius"/>
    </source>
</evidence>
<dbReference type="PROSITE" id="PS50850">
    <property type="entry name" value="MFS"/>
    <property type="match status" value="1"/>
</dbReference>
<feature type="domain" description="Major facilitator superfamily (MFS) profile" evidence="7">
    <location>
        <begin position="57"/>
        <end position="572"/>
    </location>
</feature>
<dbReference type="PROSITE" id="PS00216">
    <property type="entry name" value="SUGAR_TRANSPORT_1"/>
    <property type="match status" value="1"/>
</dbReference>
<dbReference type="CDD" id="cd06179">
    <property type="entry name" value="MFS_TRI12_like"/>
    <property type="match status" value="1"/>
</dbReference>
<keyword evidence="4 6" id="KW-1133">Transmembrane helix</keyword>
<dbReference type="InterPro" id="IPR053791">
    <property type="entry name" value="MFS_Tri12-like"/>
</dbReference>
<dbReference type="AlphaFoldDB" id="A0A6G1KHL2"/>
<feature type="transmembrane region" description="Helical" evidence="6">
    <location>
        <begin position="295"/>
        <end position="315"/>
    </location>
</feature>
<evidence type="ECO:0000256" key="4">
    <source>
        <dbReference type="ARBA" id="ARBA00022989"/>
    </source>
</evidence>
<dbReference type="OrthoDB" id="4161376at2759"/>
<feature type="transmembrane region" description="Helical" evidence="6">
    <location>
        <begin position="457"/>
        <end position="479"/>
    </location>
</feature>
<dbReference type="EMBL" id="MU005767">
    <property type="protein sequence ID" value="KAF2711847.1"/>
    <property type="molecule type" value="Genomic_DNA"/>
</dbReference>
<feature type="transmembrane region" description="Helical" evidence="6">
    <location>
        <begin position="211"/>
        <end position="231"/>
    </location>
</feature>
<sequence length="600" mass="63725">MENKKIAEASIDRDHELTHQHTAASHGLHHDHVAVEALGGHSGDLPQGYYRSMGFIGTVVATCLAQISGYLGWVLPANTLMLINAAIGPSPNIIWVSISWTAAFAVGFTLVGRLSDIFGRRWFFIAASVLGLIGNIVGASAQSINMLIATNSINGLAAAGQLSFHVILGELVPNSFRGPVNAFVLSTSVPFAVFGPPVARAFYENTSLQWRWCYILGVIVNALAVTLYFFFYHPPTYVSNCSHTPEMLHIGGKSKLKQLKTLDWMGIFLFTVGLVVFLIGLNWGGSAYPWKSGHVLGALFGGAATIVLFGLWEAYAGLEYPLIPMRLFKNIEYDANVACASFGAVVYYANTVIWPTMVGALFTTDITETGWLSCAVGGGLLLGQIMGGIGVRFVPRMKIQMTVASVVTVAFVAALAASNAKTKNMTTALLLIGTIGAGYIENLTLSSTAYLWDPADIGLVTGVLGAIRTAISAVATSMYSSILTTEASKYIPRYVTPAALAAGLPESSLVSLLAGITAGDFSAVPDMTPGIIVATGDAVKQAYSLAFRTVFLCTLPFGVLLLIAAVLSPNVEDYLTDEVARKLGGGEKTDVVRKEMVDKA</sequence>
<dbReference type="Pfam" id="PF06609">
    <property type="entry name" value="TRI12"/>
    <property type="match status" value="1"/>
</dbReference>
<reference evidence="8" key="1">
    <citation type="journal article" date="2020" name="Stud. Mycol.">
        <title>101 Dothideomycetes genomes: a test case for predicting lifestyles and emergence of pathogens.</title>
        <authorList>
            <person name="Haridas S."/>
            <person name="Albert R."/>
            <person name="Binder M."/>
            <person name="Bloem J."/>
            <person name="Labutti K."/>
            <person name="Salamov A."/>
            <person name="Andreopoulos B."/>
            <person name="Baker S."/>
            <person name="Barry K."/>
            <person name="Bills G."/>
            <person name="Bluhm B."/>
            <person name="Cannon C."/>
            <person name="Castanera R."/>
            <person name="Culley D."/>
            <person name="Daum C."/>
            <person name="Ezra D."/>
            <person name="Gonzalez J."/>
            <person name="Henrissat B."/>
            <person name="Kuo A."/>
            <person name="Liang C."/>
            <person name="Lipzen A."/>
            <person name="Lutzoni F."/>
            <person name="Magnuson J."/>
            <person name="Mondo S."/>
            <person name="Nolan M."/>
            <person name="Ohm R."/>
            <person name="Pangilinan J."/>
            <person name="Park H.-J."/>
            <person name="Ramirez L."/>
            <person name="Alfaro M."/>
            <person name="Sun H."/>
            <person name="Tritt A."/>
            <person name="Yoshinaga Y."/>
            <person name="Zwiers L.-H."/>
            <person name="Turgeon B."/>
            <person name="Goodwin S."/>
            <person name="Spatafora J."/>
            <person name="Crous P."/>
            <person name="Grigoriev I."/>
        </authorList>
    </citation>
    <scope>NUCLEOTIDE SEQUENCE</scope>
    <source>
        <strain evidence="8">CBS 279.74</strain>
    </source>
</reference>
<dbReference type="PANTHER" id="PTHR23501">
    <property type="entry name" value="MAJOR FACILITATOR SUPERFAMILY"/>
    <property type="match status" value="1"/>
</dbReference>